<evidence type="ECO:0000313" key="5">
    <source>
        <dbReference type="Proteomes" id="UP000000763"/>
    </source>
</evidence>
<accession>Q5JL06</accession>
<evidence type="ECO:0000313" key="4">
    <source>
        <dbReference type="EMBL" id="BAD87851.1"/>
    </source>
</evidence>
<dbReference type="Proteomes" id="UP000817658">
    <property type="component" value="Chromosome 1"/>
</dbReference>
<dbReference type="InterPro" id="IPR050600">
    <property type="entry name" value="SETD3_SETD6_MTase"/>
</dbReference>
<dbReference type="InterPro" id="IPR001214">
    <property type="entry name" value="SET_dom"/>
</dbReference>
<name>Q5JL06_ORYSJ</name>
<dbReference type="EMBL" id="AP003228">
    <property type="protein sequence ID" value="BAD87034.1"/>
    <property type="molecule type" value="Genomic_DNA"/>
</dbReference>
<protein>
    <submittedName>
        <fullName evidence="4">SET domain-containing protein-like</fullName>
    </submittedName>
</protein>
<sequence length="509" mass="54916">MRFRFAPRRCAAAAAASASKGGGGGGDCDCSVFLRWLRSKSGTHISSVLSLGTSSAFGRSLFASEPIQEGDCIMQVPYHVQLTLDKLPQKFNTLLDHAVGDTSKLAALLIMEQHLGNESGWAPYIKSLPTKDQMHNMVLWDLNELHAVQNSSIYDEAIEHKEQAKKEFLALKPALDHFPHLFGEVKLGDFMHASALDFLNHDGVFGSVLIYDEQKDVCEIIADRNYAVGEQVMIRYGKYSNATLALNFGFTLARNIYDQALIRIDMPVQDPLYKKKLDIWQKHRLPIFEDMCNLSSATSFVIKARRRQSRQRAGKAAARPFLPGDSLPARRGRDDAGEDPPPWSEVVTAWRRLSGGVAGPVRQPGRGGGGSTAVTAAAWRRWWLGAAAATRPARCGCPGAAAGRRQLGVRPVRAHAARQCGREPPWRGQASAARQPGCRRSALLGRVGCAARPDGARRLGDGGAGGLCRSRSSNSFTGVGASPDGSVKGAGSGGSSSPLPVVSRPEIPE</sequence>
<dbReference type="Pfam" id="PF00856">
    <property type="entry name" value="SET"/>
    <property type="match status" value="1"/>
</dbReference>
<evidence type="ECO:0000256" key="1">
    <source>
        <dbReference type="SAM" id="MobiDB-lite"/>
    </source>
</evidence>
<dbReference type="SUPFAM" id="SSF82199">
    <property type="entry name" value="SET domain"/>
    <property type="match status" value="1"/>
</dbReference>
<dbReference type="PANTHER" id="PTHR13271:SF134">
    <property type="entry name" value="OS01G0976450 PROTEIN"/>
    <property type="match status" value="1"/>
</dbReference>
<reference evidence="5" key="2">
    <citation type="journal article" date="2005" name="Nature">
        <title>The map-based sequence of the rice genome.</title>
        <authorList>
            <consortium name="International rice genome sequencing project (IRGSP)"/>
            <person name="Matsumoto T."/>
            <person name="Wu J."/>
            <person name="Kanamori H."/>
            <person name="Katayose Y."/>
            <person name="Fujisawa M."/>
            <person name="Namiki N."/>
            <person name="Mizuno H."/>
            <person name="Yamamoto K."/>
            <person name="Antonio B.A."/>
            <person name="Baba T."/>
            <person name="Sakata K."/>
            <person name="Nagamura Y."/>
            <person name="Aoki H."/>
            <person name="Arikawa K."/>
            <person name="Arita K."/>
            <person name="Bito T."/>
            <person name="Chiden Y."/>
            <person name="Fujitsuka N."/>
            <person name="Fukunaka R."/>
            <person name="Hamada M."/>
            <person name="Harada C."/>
            <person name="Hayashi A."/>
            <person name="Hijishita S."/>
            <person name="Honda M."/>
            <person name="Hosokawa S."/>
            <person name="Ichikawa Y."/>
            <person name="Idonuma A."/>
            <person name="Iijima M."/>
            <person name="Ikeda M."/>
            <person name="Ikeno M."/>
            <person name="Ito K."/>
            <person name="Ito S."/>
            <person name="Ito T."/>
            <person name="Ito Y."/>
            <person name="Ito Y."/>
            <person name="Iwabuchi A."/>
            <person name="Kamiya K."/>
            <person name="Karasawa W."/>
            <person name="Kurita K."/>
            <person name="Katagiri S."/>
            <person name="Kikuta A."/>
            <person name="Kobayashi H."/>
            <person name="Kobayashi N."/>
            <person name="Machita K."/>
            <person name="Maehara T."/>
            <person name="Masukawa M."/>
            <person name="Mizubayashi T."/>
            <person name="Mukai Y."/>
            <person name="Nagasaki H."/>
            <person name="Nagata Y."/>
            <person name="Naito S."/>
            <person name="Nakashima M."/>
            <person name="Nakama Y."/>
            <person name="Nakamichi Y."/>
            <person name="Nakamura M."/>
            <person name="Meguro A."/>
            <person name="Negishi M."/>
            <person name="Ohta I."/>
            <person name="Ohta T."/>
            <person name="Okamoto M."/>
            <person name="Ono N."/>
            <person name="Saji S."/>
            <person name="Sakaguchi M."/>
            <person name="Sakai K."/>
            <person name="Shibata M."/>
            <person name="Shimokawa T."/>
            <person name="Song J."/>
            <person name="Takazaki Y."/>
            <person name="Terasawa K."/>
            <person name="Tsugane M."/>
            <person name="Tsuji K."/>
            <person name="Ueda S."/>
            <person name="Waki K."/>
            <person name="Yamagata H."/>
            <person name="Yamamoto M."/>
            <person name="Yamamoto S."/>
            <person name="Yamane H."/>
            <person name="Yoshiki S."/>
            <person name="Yoshihara R."/>
            <person name="Yukawa K."/>
            <person name="Zhong H."/>
            <person name="Yano M."/>
            <person name="Yuan Q."/>
            <person name="Ouyang S."/>
            <person name="Liu J."/>
            <person name="Jones K.M."/>
            <person name="Gansberger K."/>
            <person name="Moffat K."/>
            <person name="Hill J."/>
            <person name="Bera J."/>
            <person name="Fadrosh D."/>
            <person name="Jin S."/>
            <person name="Johri S."/>
            <person name="Kim M."/>
            <person name="Overton L."/>
            <person name="Reardon M."/>
            <person name="Tsitrin T."/>
            <person name="Vuong H."/>
            <person name="Weaver B."/>
            <person name="Ciecko A."/>
            <person name="Tallon L."/>
            <person name="Jackson J."/>
            <person name="Pai G."/>
            <person name="Aken S.V."/>
            <person name="Utterback T."/>
            <person name="Reidmuller S."/>
            <person name="Feldblyum T."/>
            <person name="Hsiao J."/>
            <person name="Zismann V."/>
            <person name="Iobst S."/>
            <person name="de Vazeille A.R."/>
            <person name="Buell C.R."/>
            <person name="Ying K."/>
            <person name="Li Y."/>
            <person name="Lu T."/>
            <person name="Huang Y."/>
            <person name="Zhao Q."/>
            <person name="Feng Q."/>
            <person name="Zhang L."/>
            <person name="Zhu J."/>
            <person name="Weng Q."/>
            <person name="Mu J."/>
            <person name="Lu Y."/>
            <person name="Fan D."/>
            <person name="Liu Y."/>
            <person name="Guan J."/>
            <person name="Zhang Y."/>
            <person name="Yu S."/>
            <person name="Liu X."/>
            <person name="Zhang Y."/>
            <person name="Hong G."/>
            <person name="Han B."/>
            <person name="Choisne N."/>
            <person name="Demange N."/>
            <person name="Orjeda G."/>
            <person name="Samain S."/>
            <person name="Cattolico L."/>
            <person name="Pelletier E."/>
            <person name="Couloux A."/>
            <person name="Segurens B."/>
            <person name="Wincker P."/>
            <person name="D'Hont A."/>
            <person name="Scarpelli C."/>
            <person name="Weissenbach J."/>
            <person name="Salanoubat M."/>
            <person name="Quetier F."/>
            <person name="Yu Y."/>
            <person name="Kim H.R."/>
            <person name="Rambo T."/>
            <person name="Currie J."/>
            <person name="Collura K."/>
            <person name="Luo M."/>
            <person name="Yang T."/>
            <person name="Ammiraju J.S.S."/>
            <person name="Engler F."/>
            <person name="Soderlund C."/>
            <person name="Wing R.A."/>
            <person name="Palmer L.E."/>
            <person name="de la Bastide M."/>
            <person name="Spiegel L."/>
            <person name="Nascimento L."/>
            <person name="Zutavern T."/>
            <person name="O'Shaughnessy A."/>
            <person name="Dike S."/>
            <person name="Dedhia N."/>
            <person name="Preston R."/>
            <person name="Balija V."/>
            <person name="McCombie W.R."/>
            <person name="Chow T."/>
            <person name="Chen H."/>
            <person name="Chung M."/>
            <person name="Chen C."/>
            <person name="Shaw J."/>
            <person name="Wu H."/>
            <person name="Hsiao K."/>
            <person name="Chao Y."/>
            <person name="Chu M."/>
            <person name="Cheng C."/>
            <person name="Hour A."/>
            <person name="Lee P."/>
            <person name="Lin S."/>
            <person name="Lin Y."/>
            <person name="Liou J."/>
            <person name="Liu S."/>
            <person name="Hsing Y."/>
            <person name="Raghuvanshi S."/>
            <person name="Mohanty A."/>
            <person name="Bharti A.K."/>
            <person name="Gaur A."/>
            <person name="Gupta V."/>
            <person name="Kumar D."/>
            <person name="Ravi V."/>
            <person name="Vij S."/>
            <person name="Kapur A."/>
            <person name="Khurana P."/>
            <person name="Khurana P."/>
            <person name="Khurana J.P."/>
            <person name="Tyagi A.K."/>
            <person name="Gaikwad K."/>
            <person name="Singh A."/>
            <person name="Dalal V."/>
            <person name="Srivastava S."/>
            <person name="Dixit A."/>
            <person name="Pal A.K."/>
            <person name="Ghazi I.A."/>
            <person name="Yadav M."/>
            <person name="Pandit A."/>
            <person name="Bhargava A."/>
            <person name="Sureshbabu K."/>
            <person name="Batra K."/>
            <person name="Sharma T.R."/>
            <person name="Mohapatra T."/>
            <person name="Singh N.K."/>
            <person name="Messing J."/>
            <person name="Nelson A.B."/>
            <person name="Fuks G."/>
            <person name="Kavchok S."/>
            <person name="Keizer G."/>
            <person name="Linton E."/>
            <person name="Llaca V."/>
            <person name="Song R."/>
            <person name="Tanyolac B."/>
            <person name="Young S."/>
            <person name="Ho-Il K."/>
            <person name="Hahn J.H."/>
            <person name="Sangsakoo G."/>
            <person name="Vanavichit A."/>
            <person name="de Mattos Luiz.A.T."/>
            <person name="Zimmer P.D."/>
            <person name="Malone G."/>
            <person name="Dellagostin O."/>
            <person name="de Oliveira A.C."/>
            <person name="Bevan M."/>
            <person name="Bancroft I."/>
            <person name="Minx P."/>
            <person name="Cordum H."/>
            <person name="Wilson R."/>
            <person name="Cheng Z."/>
            <person name="Jin W."/>
            <person name="Jiang J."/>
            <person name="Leong S.A."/>
            <person name="Iwama H."/>
            <person name="Gojobori T."/>
            <person name="Itoh T."/>
            <person name="Niimura Y."/>
            <person name="Fujii Y."/>
            <person name="Habara T."/>
            <person name="Sakai H."/>
            <person name="Sato Y."/>
            <person name="Wilson G."/>
            <person name="Kumar K."/>
            <person name="McCouch S."/>
            <person name="Juretic N."/>
            <person name="Hoen D."/>
            <person name="Wright S."/>
            <person name="Bruskiewich R."/>
            <person name="Bureau T."/>
            <person name="Miyao A."/>
            <person name="Hirochika H."/>
            <person name="Nishikawa T."/>
            <person name="Kadowaki K."/>
            <person name="Sugiura M."/>
            <person name="Burr B."/>
            <person name="Sasaki T."/>
        </authorList>
    </citation>
    <scope>NUCLEOTIDE SEQUENCE [LARGE SCALE GENOMIC DNA]</scope>
    <source>
        <strain evidence="5">cv. Nipponbare</strain>
    </source>
</reference>
<gene>
    <name evidence="3" type="ORF">P0020E09.6</name>
    <name evidence="4" type="ORF">P0459B04.36</name>
</gene>
<organism evidence="4">
    <name type="scientific">Oryza sativa subsp. japonica</name>
    <name type="common">Rice</name>
    <dbReference type="NCBI Taxonomy" id="39947"/>
    <lineage>
        <taxon>Eukaryota</taxon>
        <taxon>Viridiplantae</taxon>
        <taxon>Streptophyta</taxon>
        <taxon>Embryophyta</taxon>
        <taxon>Tracheophyta</taxon>
        <taxon>Spermatophyta</taxon>
        <taxon>Magnoliopsida</taxon>
        <taxon>Liliopsida</taxon>
        <taxon>Poales</taxon>
        <taxon>Poaceae</taxon>
        <taxon>BOP clade</taxon>
        <taxon>Oryzoideae</taxon>
        <taxon>Oryzeae</taxon>
        <taxon>Oryzinae</taxon>
        <taxon>Oryza</taxon>
        <taxon>Oryza sativa</taxon>
    </lineage>
</organism>
<reference evidence="5" key="3">
    <citation type="journal article" date="2008" name="Nucleic Acids Res.">
        <title>The rice annotation project database (RAP-DB): 2008 update.</title>
        <authorList>
            <consortium name="The rice annotation project (RAP)"/>
        </authorList>
    </citation>
    <scope>GENOME REANNOTATION</scope>
    <source>
        <strain evidence="5">cv. Nipponbare</strain>
    </source>
</reference>
<reference evidence="4" key="1">
    <citation type="journal article" date="2002" name="Nature">
        <title>The genome sequence and structure of rice chromosome 1.</title>
        <authorList>
            <person name="Sasaki T."/>
            <person name="Matsumoto T."/>
            <person name="Yamamoto K."/>
            <person name="Sakata K."/>
            <person name="Baba T."/>
            <person name="Katayose Y."/>
            <person name="Wu J."/>
            <person name="Niimura Y."/>
            <person name="Cheng Z."/>
            <person name="Nagamura Y."/>
            <person name="Antonio B.A."/>
            <person name="Kanamori H."/>
            <person name="Hosokawa S."/>
            <person name="Masukawa M."/>
            <person name="Arikawa K."/>
            <person name="Chiden Y."/>
            <person name="Hayashi M."/>
            <person name="Okamoto M."/>
            <person name="Ando T."/>
            <person name="Aoki H."/>
            <person name="Arita K."/>
            <person name="Hamada M."/>
            <person name="Harada C."/>
            <person name="Hijishita S."/>
            <person name="Honda M."/>
            <person name="Ichikawa Y."/>
            <person name="Idonuma A."/>
            <person name="Iijima M."/>
            <person name="Ikeda M."/>
            <person name="Ikeno M."/>
            <person name="Itoh S."/>
            <person name="Itoh T."/>
            <person name="Itoh Y."/>
            <person name="Itoh Y."/>
            <person name="Iwabuchi A."/>
            <person name="Kamiya K."/>
            <person name="Karasawa W."/>
            <person name="Katagiri S."/>
            <person name="Kikuta A."/>
            <person name="Kobayashi N."/>
            <person name="Kono I."/>
            <person name="Machita K."/>
            <person name="Maehara T."/>
            <person name="Mizuno H."/>
            <person name="Mizubayashi T."/>
            <person name="Mukai Y."/>
            <person name="Nagasaki H."/>
            <person name="Nakashima M."/>
            <person name="Nakama Y."/>
            <person name="Nakamichi Y."/>
            <person name="Nakamura M."/>
            <person name="Namiki N."/>
            <person name="Negishi M."/>
            <person name="Ohta I."/>
            <person name="Ono N."/>
            <person name="Saji S."/>
            <person name="Sakai K."/>
            <person name="Shibata M."/>
            <person name="Shimokawa T."/>
            <person name="Shomura A."/>
            <person name="Song J."/>
            <person name="Takazaki Y."/>
            <person name="Terasawa K."/>
            <person name="Tsuji K."/>
            <person name="Waki K."/>
            <person name="Yamagata H."/>
            <person name="Yamane H."/>
            <person name="Yoshiki S."/>
            <person name="Yoshihara R."/>
            <person name="Yukawa K."/>
            <person name="Zhong H."/>
            <person name="Iwama H."/>
            <person name="Endo T."/>
            <person name="Ito H."/>
            <person name="Hahn J.H."/>
            <person name="Kim H.I."/>
            <person name="Eun M.Y."/>
            <person name="Yano M."/>
            <person name="Jiang J."/>
            <person name="Gojobori T."/>
        </authorList>
    </citation>
    <scope>NUCLEOTIDE SEQUENCE</scope>
</reference>
<dbReference type="PANTHER" id="PTHR13271">
    <property type="entry name" value="UNCHARACTERIZED PUTATIVE METHYLTRANSFERASE"/>
    <property type="match status" value="1"/>
</dbReference>
<evidence type="ECO:0000313" key="3">
    <source>
        <dbReference type="EMBL" id="BAD87034.1"/>
    </source>
</evidence>
<dbReference type="InterPro" id="IPR046341">
    <property type="entry name" value="SET_dom_sf"/>
</dbReference>
<dbReference type="Gene3D" id="3.90.1410.10">
    <property type="entry name" value="set domain protein methyltransferase, domain 1"/>
    <property type="match status" value="1"/>
</dbReference>
<evidence type="ECO:0000259" key="2">
    <source>
        <dbReference type="Pfam" id="PF00856"/>
    </source>
</evidence>
<proteinExistence type="predicted"/>
<feature type="region of interest" description="Disordered" evidence="1">
    <location>
        <begin position="454"/>
        <end position="509"/>
    </location>
</feature>
<dbReference type="AlphaFoldDB" id="Q5JL06"/>
<feature type="domain" description="SET" evidence="2">
    <location>
        <begin position="58"/>
        <end position="237"/>
    </location>
</feature>
<feature type="region of interest" description="Disordered" evidence="1">
    <location>
        <begin position="311"/>
        <end position="343"/>
    </location>
</feature>
<dbReference type="EMBL" id="AP003627">
    <property type="protein sequence ID" value="BAD87851.1"/>
    <property type="molecule type" value="Genomic_DNA"/>
</dbReference>
<dbReference type="Proteomes" id="UP000000763">
    <property type="component" value="Chromosome 1"/>
</dbReference>